<comment type="caution">
    <text evidence="1">The sequence shown here is derived from an EMBL/GenBank/DDBJ whole genome shotgun (WGS) entry which is preliminary data.</text>
</comment>
<keyword evidence="2" id="KW-1185">Reference proteome</keyword>
<proteinExistence type="predicted"/>
<dbReference type="InterPro" id="IPR013424">
    <property type="entry name" value="Ice-binding_C"/>
</dbReference>
<dbReference type="EMBL" id="BSSV01000001">
    <property type="protein sequence ID" value="GLX84115.1"/>
    <property type="molecule type" value="Genomic_DNA"/>
</dbReference>
<dbReference type="NCBIfam" id="TIGR02595">
    <property type="entry name" value="PEP_CTERM"/>
    <property type="match status" value="1"/>
</dbReference>
<gene>
    <name evidence="1" type="ORF">tloyanaT_03670</name>
</gene>
<accession>A0ABQ6HBH6</accession>
<organism evidence="1 2">
    <name type="scientific">Thalassotalea loyana</name>
    <dbReference type="NCBI Taxonomy" id="280483"/>
    <lineage>
        <taxon>Bacteria</taxon>
        <taxon>Pseudomonadati</taxon>
        <taxon>Pseudomonadota</taxon>
        <taxon>Gammaproteobacteria</taxon>
        <taxon>Alteromonadales</taxon>
        <taxon>Colwelliaceae</taxon>
        <taxon>Thalassotalea</taxon>
    </lineage>
</organism>
<evidence type="ECO:0000313" key="1">
    <source>
        <dbReference type="EMBL" id="GLX84115.1"/>
    </source>
</evidence>
<evidence type="ECO:0000313" key="2">
    <source>
        <dbReference type="Proteomes" id="UP001157134"/>
    </source>
</evidence>
<sequence>MNTLRTLIFAVLGLSLNVAVASPIIIDFSGQPDDVVSELTYEEMGISLTISAWTTSYNSDQDQLEPWTLVDNGFGVSVRDNGIGVKSSANDGSKIDGGNSGDYSTDPDEGLLLQFSEAVNIHDFLLSSLSDDDDVNFSIAYFLSPTQIEISDVFVDAPALSYPEDLFFVPGSAIGTAFMVWVDGASDGVRLKDVAFSKVPEPSTWMLMLFASLMMAVKRRK</sequence>
<dbReference type="Proteomes" id="UP001157134">
    <property type="component" value="Unassembled WGS sequence"/>
</dbReference>
<reference evidence="1 2" key="1">
    <citation type="submission" date="2023-03" db="EMBL/GenBank/DDBJ databases">
        <title>Thalassotalea loyana LMG 22536T draft genome sequence.</title>
        <authorList>
            <person name="Sawabe T."/>
        </authorList>
    </citation>
    <scope>NUCLEOTIDE SEQUENCE [LARGE SCALE GENOMIC DNA]</scope>
    <source>
        <strain evidence="1 2">LMG 22536</strain>
    </source>
</reference>
<protein>
    <recommendedName>
        <fullName evidence="3">PEP-CTERM sorting domain-containing protein</fullName>
    </recommendedName>
</protein>
<dbReference type="RefSeq" id="WP_284295661.1">
    <property type="nucleotide sequence ID" value="NZ_BSSV01000001.1"/>
</dbReference>
<name>A0ABQ6HBH6_9GAMM</name>
<evidence type="ECO:0008006" key="3">
    <source>
        <dbReference type="Google" id="ProtNLM"/>
    </source>
</evidence>